<dbReference type="InterPro" id="IPR000451">
    <property type="entry name" value="NFkB/Dor"/>
</dbReference>
<dbReference type="GO" id="GO:0038061">
    <property type="term" value="P:non-canonical NF-kappaB signal transduction"/>
    <property type="evidence" value="ECO:0007669"/>
    <property type="project" value="TreeGrafter"/>
</dbReference>
<dbReference type="PRINTS" id="PR00057">
    <property type="entry name" value="NFKBTNSCPFCT"/>
</dbReference>
<name>A0AAJ6QRY1_9ACAR</name>
<dbReference type="GO" id="GO:0045087">
    <property type="term" value="P:innate immune response"/>
    <property type="evidence" value="ECO:0007669"/>
    <property type="project" value="TreeGrafter"/>
</dbReference>
<dbReference type="InterPro" id="IPR030492">
    <property type="entry name" value="RHD_CS"/>
</dbReference>
<dbReference type="KEGG" id="goe:100905088"/>
<dbReference type="PANTHER" id="PTHR24169">
    <property type="entry name" value="NUCLEAR FACTOR NF-KAPPA-B PROTEIN"/>
    <property type="match status" value="1"/>
</dbReference>
<dbReference type="GeneID" id="100905088"/>
<dbReference type="Gene3D" id="2.60.40.10">
    <property type="entry name" value="Immunoglobulins"/>
    <property type="match status" value="1"/>
</dbReference>
<evidence type="ECO:0000259" key="2">
    <source>
        <dbReference type="PROSITE" id="PS50254"/>
    </source>
</evidence>
<dbReference type="InterPro" id="IPR011539">
    <property type="entry name" value="RHD_DNA_bind_dom"/>
</dbReference>
<dbReference type="InterPro" id="IPR014756">
    <property type="entry name" value="Ig_E-set"/>
</dbReference>
<evidence type="ECO:0000313" key="3">
    <source>
        <dbReference type="Proteomes" id="UP000694867"/>
    </source>
</evidence>
<organism evidence="3 4">
    <name type="scientific">Galendromus occidentalis</name>
    <name type="common">western predatory mite</name>
    <dbReference type="NCBI Taxonomy" id="34638"/>
    <lineage>
        <taxon>Eukaryota</taxon>
        <taxon>Metazoa</taxon>
        <taxon>Ecdysozoa</taxon>
        <taxon>Arthropoda</taxon>
        <taxon>Chelicerata</taxon>
        <taxon>Arachnida</taxon>
        <taxon>Acari</taxon>
        <taxon>Parasitiformes</taxon>
        <taxon>Mesostigmata</taxon>
        <taxon>Gamasina</taxon>
        <taxon>Phytoseioidea</taxon>
        <taxon>Phytoseiidae</taxon>
        <taxon>Typhlodrominae</taxon>
        <taxon>Galendromus</taxon>
    </lineage>
</organism>
<dbReference type="RefSeq" id="XP_003741763.1">
    <property type="nucleotide sequence ID" value="XM_003741715.1"/>
</dbReference>
<dbReference type="GO" id="GO:0045944">
    <property type="term" value="P:positive regulation of transcription by RNA polymerase II"/>
    <property type="evidence" value="ECO:0007669"/>
    <property type="project" value="TreeGrafter"/>
</dbReference>
<proteinExistence type="predicted"/>
<dbReference type="InterPro" id="IPR008967">
    <property type="entry name" value="p53-like_TF_DNA-bd_sf"/>
</dbReference>
<dbReference type="GO" id="GO:0005737">
    <property type="term" value="C:cytoplasm"/>
    <property type="evidence" value="ECO:0007669"/>
    <property type="project" value="InterPro"/>
</dbReference>
<gene>
    <name evidence="4" type="primary">LOC100905088</name>
</gene>
<dbReference type="Gene3D" id="2.60.40.340">
    <property type="entry name" value="Rel homology domain (RHD), DNA-binding domain"/>
    <property type="match status" value="1"/>
</dbReference>
<dbReference type="AlphaFoldDB" id="A0AAJ6QRY1"/>
<reference evidence="4" key="1">
    <citation type="submission" date="2025-08" db="UniProtKB">
        <authorList>
            <consortium name="RefSeq"/>
        </authorList>
    </citation>
    <scope>IDENTIFICATION</scope>
</reference>
<dbReference type="SUPFAM" id="SSF81296">
    <property type="entry name" value="E set domains"/>
    <property type="match status" value="1"/>
</dbReference>
<dbReference type="InterPro" id="IPR032397">
    <property type="entry name" value="RHD_dimer"/>
</dbReference>
<dbReference type="InterPro" id="IPR037059">
    <property type="entry name" value="RHD_DNA_bind_dom_sf"/>
</dbReference>
<dbReference type="PROSITE" id="PS50254">
    <property type="entry name" value="REL_2"/>
    <property type="match status" value="1"/>
</dbReference>
<dbReference type="GO" id="GO:0000978">
    <property type="term" value="F:RNA polymerase II cis-regulatory region sequence-specific DNA binding"/>
    <property type="evidence" value="ECO:0007669"/>
    <property type="project" value="TreeGrafter"/>
</dbReference>
<dbReference type="GO" id="GO:0034097">
    <property type="term" value="P:response to cytokine"/>
    <property type="evidence" value="ECO:0007669"/>
    <property type="project" value="TreeGrafter"/>
</dbReference>
<dbReference type="GO" id="GO:0005634">
    <property type="term" value="C:nucleus"/>
    <property type="evidence" value="ECO:0007669"/>
    <property type="project" value="TreeGrafter"/>
</dbReference>
<dbReference type="PANTHER" id="PTHR24169:SF25">
    <property type="entry name" value="DORSAL-RELATED IMMUNITY FACTOR DIF-RELATED"/>
    <property type="match status" value="1"/>
</dbReference>
<feature type="domain" description="RHD" evidence="2">
    <location>
        <begin position="46"/>
        <end position="226"/>
    </location>
</feature>
<dbReference type="GO" id="GO:0000981">
    <property type="term" value="F:DNA-binding transcription factor activity, RNA polymerase II-specific"/>
    <property type="evidence" value="ECO:0007669"/>
    <property type="project" value="TreeGrafter"/>
</dbReference>
<dbReference type="Proteomes" id="UP000694867">
    <property type="component" value="Unplaced"/>
</dbReference>
<accession>A0AAJ6QRY1</accession>
<sequence>MENRGSPDECQEVGLLDDLDEVITAQLKPSAHIMDGFKLTQQTQAQPQPYVTILVQPQSRALRFRYKCEGRYPGALTGLGSTAENKTYPTIRVENYVGKFVVAVSCVTKDHPYHPHPHNIVSKEDCRKGVYRNKYERSNMTAQFSTLGIQCVKKTEVKESLEQRKSLKIDPFNTRYDHMGKLTDIDLNAVRLCFQVFIESIPGSDKFDRPLDPVVSDVIYDRKAMSDLHITKLSHPVAPMAGGLEMIVLCDKVSKDDIEVFFYEKDEAGRLIWEEKADNLTVHKQVAVCFRSPDCRKHFTAGNNLQTCIKIEVHLRRSRVNEHGDGRDLFLMSVSESGTEGAKRKRFPPPNLQMQIELMQSQDHVPMIIPVPRYEQHEIRHGNRSPRSDGSPARSPQWMNSPQPIMNAYGNGNEISHILPDAGPGPANPQELAAVNETAERLDSILDLGLPSNFNNNDINLNNLNMNEVQMTGPSATPVANGNIDESNYSVPNLSASMFESETSVGQLELLDSDQLQFKQEEK</sequence>
<dbReference type="Pfam" id="PF16179">
    <property type="entry name" value="RHD_dimer"/>
    <property type="match status" value="1"/>
</dbReference>
<dbReference type="GO" id="GO:0007249">
    <property type="term" value="P:canonical NF-kappaB signal transduction"/>
    <property type="evidence" value="ECO:0007669"/>
    <property type="project" value="TreeGrafter"/>
</dbReference>
<feature type="region of interest" description="Disordered" evidence="1">
    <location>
        <begin position="377"/>
        <end position="403"/>
    </location>
</feature>
<dbReference type="GO" id="GO:0033554">
    <property type="term" value="P:cellular response to stress"/>
    <property type="evidence" value="ECO:0007669"/>
    <property type="project" value="TreeGrafter"/>
</dbReference>
<dbReference type="PROSITE" id="PS01204">
    <property type="entry name" value="REL_1"/>
    <property type="match status" value="1"/>
</dbReference>
<protein>
    <submittedName>
        <fullName evidence="4">Proto-oncogene c-Rel</fullName>
    </submittedName>
</protein>
<keyword evidence="3" id="KW-1185">Reference proteome</keyword>
<dbReference type="InterPro" id="IPR013783">
    <property type="entry name" value="Ig-like_fold"/>
</dbReference>
<evidence type="ECO:0000313" key="4">
    <source>
        <dbReference type="RefSeq" id="XP_003741763.1"/>
    </source>
</evidence>
<dbReference type="Pfam" id="PF00554">
    <property type="entry name" value="RHD_DNA_bind"/>
    <property type="match status" value="1"/>
</dbReference>
<dbReference type="SUPFAM" id="SSF49417">
    <property type="entry name" value="p53-like transcription factors"/>
    <property type="match status" value="1"/>
</dbReference>
<evidence type="ECO:0000256" key="1">
    <source>
        <dbReference type="SAM" id="MobiDB-lite"/>
    </source>
</evidence>